<dbReference type="CDD" id="cd04458">
    <property type="entry name" value="CSP_CDS"/>
    <property type="match status" value="1"/>
</dbReference>
<evidence type="ECO:0000313" key="4">
    <source>
        <dbReference type="EMBL" id="MFF0545324.1"/>
    </source>
</evidence>
<dbReference type="RefSeq" id="WP_387701770.1">
    <property type="nucleotide sequence ID" value="NZ_JBIAMX010000013.1"/>
</dbReference>
<reference evidence="4 5" key="1">
    <citation type="submission" date="2024-10" db="EMBL/GenBank/DDBJ databases">
        <title>The Natural Products Discovery Center: Release of the First 8490 Sequenced Strains for Exploring Actinobacteria Biosynthetic Diversity.</title>
        <authorList>
            <person name="Kalkreuter E."/>
            <person name="Kautsar S.A."/>
            <person name="Yang D."/>
            <person name="Bader C.D."/>
            <person name="Teijaro C.N."/>
            <person name="Fluegel L."/>
            <person name="Davis C.M."/>
            <person name="Simpson J.R."/>
            <person name="Lauterbach L."/>
            <person name="Steele A.D."/>
            <person name="Gui C."/>
            <person name="Meng S."/>
            <person name="Li G."/>
            <person name="Viehrig K."/>
            <person name="Ye F."/>
            <person name="Su P."/>
            <person name="Kiefer A.F."/>
            <person name="Nichols A."/>
            <person name="Cepeda A.J."/>
            <person name="Yan W."/>
            <person name="Fan B."/>
            <person name="Jiang Y."/>
            <person name="Adhikari A."/>
            <person name="Zheng C.-J."/>
            <person name="Schuster L."/>
            <person name="Cowan T.M."/>
            <person name="Smanski M.J."/>
            <person name="Chevrette M.G."/>
            <person name="De Carvalho L.P.S."/>
            <person name="Shen B."/>
        </authorList>
    </citation>
    <scope>NUCLEOTIDE SEQUENCE [LARGE SCALE GENOMIC DNA]</scope>
    <source>
        <strain evidence="4 5">NPDC004045</strain>
    </source>
</reference>
<evidence type="ECO:0000259" key="3">
    <source>
        <dbReference type="PROSITE" id="PS51857"/>
    </source>
</evidence>
<protein>
    <submittedName>
        <fullName evidence="4">Cold-shock protein</fullName>
    </submittedName>
</protein>
<dbReference type="EMBL" id="JBIAMX010000013">
    <property type="protein sequence ID" value="MFF0545324.1"/>
    <property type="molecule type" value="Genomic_DNA"/>
</dbReference>
<dbReference type="InterPro" id="IPR012156">
    <property type="entry name" value="Cold_shock_CspA"/>
</dbReference>
<name>A0ABW6PSI2_9NOCA</name>
<dbReference type="InterPro" id="IPR050181">
    <property type="entry name" value="Cold_shock_domain"/>
</dbReference>
<keyword evidence="2" id="KW-0963">Cytoplasm</keyword>
<keyword evidence="5" id="KW-1185">Reference proteome</keyword>
<proteinExistence type="predicted"/>
<comment type="subcellular location">
    <subcellularLocation>
        <location evidence="1">Cytoplasm</location>
    </subcellularLocation>
</comment>
<dbReference type="InterPro" id="IPR011129">
    <property type="entry name" value="CSD"/>
</dbReference>
<dbReference type="SUPFAM" id="SSF50249">
    <property type="entry name" value="Nucleic acid-binding proteins"/>
    <property type="match status" value="1"/>
</dbReference>
<evidence type="ECO:0000256" key="2">
    <source>
        <dbReference type="ARBA" id="ARBA00022490"/>
    </source>
</evidence>
<organism evidence="4 5">
    <name type="scientific">Nocardia thailandica</name>
    <dbReference type="NCBI Taxonomy" id="257275"/>
    <lineage>
        <taxon>Bacteria</taxon>
        <taxon>Bacillati</taxon>
        <taxon>Actinomycetota</taxon>
        <taxon>Actinomycetes</taxon>
        <taxon>Mycobacteriales</taxon>
        <taxon>Nocardiaceae</taxon>
        <taxon>Nocardia</taxon>
    </lineage>
</organism>
<dbReference type="InterPro" id="IPR012340">
    <property type="entry name" value="NA-bd_OB-fold"/>
</dbReference>
<dbReference type="PANTHER" id="PTHR11544">
    <property type="entry name" value="COLD SHOCK DOMAIN CONTAINING PROTEINS"/>
    <property type="match status" value="1"/>
</dbReference>
<evidence type="ECO:0000313" key="5">
    <source>
        <dbReference type="Proteomes" id="UP001601444"/>
    </source>
</evidence>
<dbReference type="Gene3D" id="2.40.50.140">
    <property type="entry name" value="Nucleic acid-binding proteins"/>
    <property type="match status" value="1"/>
</dbReference>
<dbReference type="PRINTS" id="PR00050">
    <property type="entry name" value="COLDSHOCK"/>
</dbReference>
<feature type="domain" description="CSD" evidence="3">
    <location>
        <begin position="1"/>
        <end position="66"/>
    </location>
</feature>
<dbReference type="PROSITE" id="PS51857">
    <property type="entry name" value="CSD_2"/>
    <property type="match status" value="1"/>
</dbReference>
<dbReference type="InterPro" id="IPR002059">
    <property type="entry name" value="CSP_DNA-bd"/>
</dbReference>
<dbReference type="Proteomes" id="UP001601444">
    <property type="component" value="Unassembled WGS sequence"/>
</dbReference>
<sequence length="69" mass="7748">MARGWVRWFDVRKGFGFIAVDGGGPDVFVVYTELVGEGFRTLEEGQWVEFDVRDAKSGPEAVGVRLARR</sequence>
<comment type="caution">
    <text evidence="4">The sequence shown here is derived from an EMBL/GenBank/DDBJ whole genome shotgun (WGS) entry which is preliminary data.</text>
</comment>
<evidence type="ECO:0000256" key="1">
    <source>
        <dbReference type="ARBA" id="ARBA00004496"/>
    </source>
</evidence>
<accession>A0ABW6PSI2</accession>
<dbReference type="Pfam" id="PF00313">
    <property type="entry name" value="CSD"/>
    <property type="match status" value="1"/>
</dbReference>
<dbReference type="SMART" id="SM00357">
    <property type="entry name" value="CSP"/>
    <property type="match status" value="1"/>
</dbReference>
<dbReference type="PIRSF" id="PIRSF002599">
    <property type="entry name" value="Cold_shock_A"/>
    <property type="match status" value="1"/>
</dbReference>
<gene>
    <name evidence="4" type="ORF">ACFYTF_21055</name>
</gene>